<dbReference type="Pfam" id="PF00665">
    <property type="entry name" value="rve"/>
    <property type="match status" value="1"/>
</dbReference>
<gene>
    <name evidence="2" type="ORF">IRI77_06160</name>
    <name evidence="3" type="ORF">IRI77_13815</name>
</gene>
<evidence type="ECO:0000313" key="4">
    <source>
        <dbReference type="Proteomes" id="UP000593892"/>
    </source>
</evidence>
<organism evidence="2 4">
    <name type="scientific">Paludibaculum fermentans</name>
    <dbReference type="NCBI Taxonomy" id="1473598"/>
    <lineage>
        <taxon>Bacteria</taxon>
        <taxon>Pseudomonadati</taxon>
        <taxon>Acidobacteriota</taxon>
        <taxon>Terriglobia</taxon>
        <taxon>Bryobacterales</taxon>
        <taxon>Bryobacteraceae</taxon>
        <taxon>Paludibaculum</taxon>
    </lineage>
</organism>
<dbReference type="PROSITE" id="PS50994">
    <property type="entry name" value="INTEGRASE"/>
    <property type="match status" value="1"/>
</dbReference>
<dbReference type="Pfam" id="PF13683">
    <property type="entry name" value="rve_3"/>
    <property type="match status" value="1"/>
</dbReference>
<evidence type="ECO:0000313" key="2">
    <source>
        <dbReference type="EMBL" id="QOY89534.1"/>
    </source>
</evidence>
<dbReference type="KEGG" id="pfer:IRI77_06160"/>
<sequence>MSQAQSPSTGRKYGRARVLTVWGQPRSTFYARQQRARQPAALQRRGPKTKYTDAELLEQIRAVLAASPFHGEGHRKIWARLRAQAVRTSKPRVLRLTRENELLAPQRQLVPVEEKLHDGSIVTSQPNQMWGTDATATVTLADGQVTVFAAIDHCTAECVGIHAVKRATRFEALEPLRQGVREHFGAFGPKAAAGLQIRHDHGSQYMSDHFQNELRFLGMDSSPAFVREPECNGCIERFFRTLKEQLLWVRHFQDLEELQAALREFRDRYNREWLIERLSFQSPRQARERLLALQHAA</sequence>
<reference evidence="2 4" key="1">
    <citation type="submission" date="2020-10" db="EMBL/GenBank/DDBJ databases">
        <title>Complete genome sequence of Paludibaculum fermentans P105T, a facultatively anaerobic acidobacterium capable of dissimilatory Fe(III) reduction.</title>
        <authorList>
            <person name="Dedysh S.N."/>
            <person name="Beletsky A.V."/>
            <person name="Kulichevskaya I.S."/>
            <person name="Mardanov A.V."/>
            <person name="Ravin N.V."/>
        </authorList>
    </citation>
    <scope>NUCLEOTIDE SEQUENCE [LARGE SCALE GENOMIC DNA]</scope>
    <source>
        <strain evidence="2 4">P105</strain>
    </source>
</reference>
<dbReference type="InterPro" id="IPR050900">
    <property type="entry name" value="Transposase_IS3/IS150/IS904"/>
</dbReference>
<dbReference type="SUPFAM" id="SSF53098">
    <property type="entry name" value="Ribonuclease H-like"/>
    <property type="match status" value="1"/>
</dbReference>
<keyword evidence="4" id="KW-1185">Reference proteome</keyword>
<dbReference type="Proteomes" id="UP000593892">
    <property type="component" value="Chromosome"/>
</dbReference>
<evidence type="ECO:0000259" key="1">
    <source>
        <dbReference type="PROSITE" id="PS50994"/>
    </source>
</evidence>
<dbReference type="Pfam" id="PF13276">
    <property type="entry name" value="HTH_21"/>
    <property type="match status" value="1"/>
</dbReference>
<dbReference type="KEGG" id="pfer:IRI77_13815"/>
<dbReference type="GO" id="GO:0003676">
    <property type="term" value="F:nucleic acid binding"/>
    <property type="evidence" value="ECO:0007669"/>
    <property type="project" value="InterPro"/>
</dbReference>
<dbReference type="EMBL" id="CP063849">
    <property type="protein sequence ID" value="QOY89534.1"/>
    <property type="molecule type" value="Genomic_DNA"/>
</dbReference>
<dbReference type="PANTHER" id="PTHR46889:SF4">
    <property type="entry name" value="TRANSPOSASE INSO FOR INSERTION SEQUENCE ELEMENT IS911B-RELATED"/>
    <property type="match status" value="1"/>
</dbReference>
<dbReference type="AlphaFoldDB" id="A0A7S7NUN8"/>
<dbReference type="InterPro" id="IPR012337">
    <property type="entry name" value="RNaseH-like_sf"/>
</dbReference>
<dbReference type="RefSeq" id="WP_194451196.1">
    <property type="nucleotide sequence ID" value="NZ_CP063849.1"/>
</dbReference>
<accession>A0A7S7NUN8</accession>
<feature type="domain" description="Integrase catalytic" evidence="1">
    <location>
        <begin position="122"/>
        <end position="291"/>
    </location>
</feature>
<name>A0A7S7NUN8_PALFE</name>
<proteinExistence type="predicted"/>
<dbReference type="InterPro" id="IPR025948">
    <property type="entry name" value="HTH-like_dom"/>
</dbReference>
<dbReference type="InterPro" id="IPR001584">
    <property type="entry name" value="Integrase_cat-core"/>
</dbReference>
<dbReference type="InterPro" id="IPR036397">
    <property type="entry name" value="RNaseH_sf"/>
</dbReference>
<dbReference type="Gene3D" id="3.30.420.10">
    <property type="entry name" value="Ribonuclease H-like superfamily/Ribonuclease H"/>
    <property type="match status" value="1"/>
</dbReference>
<protein>
    <submittedName>
        <fullName evidence="2">DDE-type integrase/transposase/recombinase</fullName>
    </submittedName>
</protein>
<evidence type="ECO:0000313" key="3">
    <source>
        <dbReference type="EMBL" id="QOY90975.1"/>
    </source>
</evidence>
<dbReference type="PANTHER" id="PTHR46889">
    <property type="entry name" value="TRANSPOSASE INSF FOR INSERTION SEQUENCE IS3B-RELATED"/>
    <property type="match status" value="1"/>
</dbReference>
<dbReference type="EMBL" id="CP063849">
    <property type="protein sequence ID" value="QOY90975.1"/>
    <property type="molecule type" value="Genomic_DNA"/>
</dbReference>
<dbReference type="GO" id="GO:0015074">
    <property type="term" value="P:DNA integration"/>
    <property type="evidence" value="ECO:0007669"/>
    <property type="project" value="InterPro"/>
</dbReference>